<dbReference type="Proteomes" id="UP000092993">
    <property type="component" value="Unassembled WGS sequence"/>
</dbReference>
<proteinExistence type="predicted"/>
<name>A0A1C7MA70_GRIFR</name>
<sequence length="67" mass="7322">MFAMLPAHVCRDLIKFEVWARTGNFDAAITVTAGIAKFPMHRFTAASKAVLVTHQTLYPLTNSGIAT</sequence>
<dbReference type="EMBL" id="LUGG01000006">
    <property type="protein sequence ID" value="OBZ73781.1"/>
    <property type="molecule type" value="Genomic_DNA"/>
</dbReference>
<organism evidence="1 2">
    <name type="scientific">Grifola frondosa</name>
    <name type="common">Maitake</name>
    <name type="synonym">Polyporus frondosus</name>
    <dbReference type="NCBI Taxonomy" id="5627"/>
    <lineage>
        <taxon>Eukaryota</taxon>
        <taxon>Fungi</taxon>
        <taxon>Dikarya</taxon>
        <taxon>Basidiomycota</taxon>
        <taxon>Agaricomycotina</taxon>
        <taxon>Agaricomycetes</taxon>
        <taxon>Polyporales</taxon>
        <taxon>Grifolaceae</taxon>
        <taxon>Grifola</taxon>
    </lineage>
</organism>
<evidence type="ECO:0000313" key="1">
    <source>
        <dbReference type="EMBL" id="OBZ73781.1"/>
    </source>
</evidence>
<comment type="caution">
    <text evidence="1">The sequence shown here is derived from an EMBL/GenBank/DDBJ whole genome shotgun (WGS) entry which is preliminary data.</text>
</comment>
<gene>
    <name evidence="1" type="ORF">A0H81_06428</name>
</gene>
<evidence type="ECO:0000313" key="2">
    <source>
        <dbReference type="Proteomes" id="UP000092993"/>
    </source>
</evidence>
<protein>
    <submittedName>
        <fullName evidence="1">Uncharacterized protein</fullName>
    </submittedName>
</protein>
<dbReference type="AlphaFoldDB" id="A0A1C7MA70"/>
<reference evidence="1 2" key="1">
    <citation type="submission" date="2016-03" db="EMBL/GenBank/DDBJ databases">
        <title>Whole genome sequencing of Grifola frondosa 9006-11.</title>
        <authorList>
            <person name="Min B."/>
            <person name="Park H."/>
            <person name="Kim J.-G."/>
            <person name="Cho H."/>
            <person name="Oh Y.-L."/>
            <person name="Kong W.-S."/>
            <person name="Choi I.-G."/>
        </authorList>
    </citation>
    <scope>NUCLEOTIDE SEQUENCE [LARGE SCALE GENOMIC DNA]</scope>
    <source>
        <strain evidence="1 2">9006-11</strain>
    </source>
</reference>
<keyword evidence="2" id="KW-1185">Reference proteome</keyword>
<accession>A0A1C7MA70</accession>